<gene>
    <name evidence="1" type="ORF">OVS_00580</name>
</gene>
<dbReference type="RefSeq" id="WP_024070910.1">
    <property type="nucleotide sequence ID" value="NC_023062.1"/>
</dbReference>
<organism evidence="1 2">
    <name type="scientific">Mycoplasma ovis str. Michigan</name>
    <dbReference type="NCBI Taxonomy" id="1415773"/>
    <lineage>
        <taxon>Bacteria</taxon>
        <taxon>Bacillati</taxon>
        <taxon>Mycoplasmatota</taxon>
        <taxon>Mollicutes</taxon>
        <taxon>Mycoplasmataceae</taxon>
        <taxon>Mycoplasma</taxon>
    </lineage>
</organism>
<protein>
    <recommendedName>
        <fullName evidence="3">Transposase</fullName>
    </recommendedName>
</protein>
<evidence type="ECO:0000313" key="2">
    <source>
        <dbReference type="Proteomes" id="UP000018745"/>
    </source>
</evidence>
<proteinExistence type="predicted"/>
<evidence type="ECO:0000313" key="1">
    <source>
        <dbReference type="EMBL" id="AHC40107.1"/>
    </source>
</evidence>
<dbReference type="EMBL" id="CP006935">
    <property type="protein sequence ID" value="AHC40107.1"/>
    <property type="molecule type" value="Genomic_DNA"/>
</dbReference>
<reference evidence="1 2" key="1">
    <citation type="journal article" date="2014" name="Genome Announc.">
        <title>Complete Genome Sequence of Mycoplasma ovis Strain Michigan, a Hemoplasma of Sheep with Two Distinct 16S rRNA Genes.</title>
        <authorList>
            <person name="Deshuillers P.L."/>
            <person name="Santos A.P."/>
            <person name="do Nascimento N.C."/>
            <person name="Hampel J.A."/>
            <person name="Bergin I.L."/>
            <person name="Dyson M.C."/>
            <person name="Messick J.B."/>
        </authorList>
    </citation>
    <scope>NUCLEOTIDE SEQUENCE [LARGE SCALE GENOMIC DNA]</scope>
    <source>
        <strain evidence="1 2">Michigan</strain>
    </source>
</reference>
<name>A0ABM5P119_9MOLU</name>
<keyword evidence="2" id="KW-1185">Reference proteome</keyword>
<accession>A0ABM5P119</accession>
<evidence type="ECO:0008006" key="3">
    <source>
        <dbReference type="Google" id="ProtNLM"/>
    </source>
</evidence>
<sequence length="132" mass="15834">MLVFRYFLIQLNKFSELDIERNRRAKMPKIVDLLNVKPANKKILYIEQQPSARKAQEDKPNNLYLWKTTPNRSRKKNIKDSQLSILSVFQFITLESYLLIKKELSYKNFGFLCLKIKYLKKRNFFSIPLSLQ</sequence>
<dbReference type="Proteomes" id="UP000018745">
    <property type="component" value="Chromosome"/>
</dbReference>